<dbReference type="EMBL" id="CAJPVI010000102">
    <property type="protein sequence ID" value="CAG2160988.1"/>
    <property type="molecule type" value="Genomic_DNA"/>
</dbReference>
<keyword evidence="2" id="KW-1185">Reference proteome</keyword>
<dbReference type="RefSeq" id="WP_211958625.1">
    <property type="nucleotide sequence ID" value="NZ_CAJPVI010000102.1"/>
</dbReference>
<dbReference type="PROSITE" id="PS51257">
    <property type="entry name" value="PROKAR_LIPOPROTEIN"/>
    <property type="match status" value="1"/>
</dbReference>
<gene>
    <name evidence="1" type="ORF">LMG26411_07916</name>
</gene>
<sequence>MRPLVALIFGAATTLGTACTTPEVSLYTHERPVLDVTQFFAGKTEAWGMFQKRNGEIVKRFHVALDGHMSQEQFVLHEAFRYSDGTSQERTWTLKRQPDGTWRGNAPDIVGMAIGESAGNVLRWRYTLQLPVEGKVSDVQFDDMMVLIDPQTMINRARVTKFGFEVGQVTLVFRRLAP</sequence>
<comment type="caution">
    <text evidence="1">The sequence shown here is derived from an EMBL/GenBank/DDBJ whole genome shotgun (WGS) entry which is preliminary data.</text>
</comment>
<organism evidence="1 2">
    <name type="scientific">Cupriavidus numazuensis</name>
    <dbReference type="NCBI Taxonomy" id="221992"/>
    <lineage>
        <taxon>Bacteria</taxon>
        <taxon>Pseudomonadati</taxon>
        <taxon>Pseudomonadota</taxon>
        <taxon>Betaproteobacteria</taxon>
        <taxon>Burkholderiales</taxon>
        <taxon>Burkholderiaceae</taxon>
        <taxon>Cupriavidus</taxon>
    </lineage>
</organism>
<accession>A0ABN7QE93</accession>
<evidence type="ECO:0008006" key="3">
    <source>
        <dbReference type="Google" id="ProtNLM"/>
    </source>
</evidence>
<evidence type="ECO:0000313" key="1">
    <source>
        <dbReference type="EMBL" id="CAG2160988.1"/>
    </source>
</evidence>
<name>A0ABN7QE93_9BURK</name>
<dbReference type="Proteomes" id="UP000672657">
    <property type="component" value="Unassembled WGS sequence"/>
</dbReference>
<protein>
    <recommendedName>
        <fullName evidence="3">Lipoprotein</fullName>
    </recommendedName>
</protein>
<dbReference type="InterPro" id="IPR024409">
    <property type="entry name" value="DUF3833"/>
</dbReference>
<dbReference type="Pfam" id="PF12915">
    <property type="entry name" value="DUF3833"/>
    <property type="match status" value="1"/>
</dbReference>
<reference evidence="1 2" key="1">
    <citation type="submission" date="2021-03" db="EMBL/GenBank/DDBJ databases">
        <authorList>
            <person name="Peeters C."/>
        </authorList>
    </citation>
    <scope>NUCLEOTIDE SEQUENCE [LARGE SCALE GENOMIC DNA]</scope>
    <source>
        <strain evidence="1 2">LMG 26411</strain>
    </source>
</reference>
<proteinExistence type="predicted"/>
<evidence type="ECO:0000313" key="2">
    <source>
        <dbReference type="Proteomes" id="UP000672657"/>
    </source>
</evidence>